<dbReference type="RefSeq" id="WP_111418338.1">
    <property type="nucleotide sequence ID" value="NZ_NPEX01000032.1"/>
</dbReference>
<dbReference type="PRINTS" id="PR00069">
    <property type="entry name" value="ALDKETRDTASE"/>
</dbReference>
<dbReference type="OrthoDB" id="8394608at2"/>
<dbReference type="AlphaFoldDB" id="A0A327L4C2"/>
<evidence type="ECO:0000259" key="2">
    <source>
        <dbReference type="Pfam" id="PF00248"/>
    </source>
</evidence>
<comment type="caution">
    <text evidence="3">The sequence shown here is derived from an EMBL/GenBank/DDBJ whole genome shotgun (WGS) entry which is preliminary data.</text>
</comment>
<dbReference type="InterPro" id="IPR020471">
    <property type="entry name" value="AKR"/>
</dbReference>
<dbReference type="SUPFAM" id="SSF51430">
    <property type="entry name" value="NAD(P)-linked oxidoreductase"/>
    <property type="match status" value="1"/>
</dbReference>
<dbReference type="EMBL" id="NPEX01000032">
    <property type="protein sequence ID" value="RAI44845.1"/>
    <property type="molecule type" value="Genomic_DNA"/>
</dbReference>
<dbReference type="PANTHER" id="PTHR43625">
    <property type="entry name" value="AFLATOXIN B1 ALDEHYDE REDUCTASE"/>
    <property type="match status" value="1"/>
</dbReference>
<dbReference type="InterPro" id="IPR023210">
    <property type="entry name" value="NADP_OxRdtase_dom"/>
</dbReference>
<name>A0A327L4C2_9BRAD</name>
<dbReference type="CDD" id="cd19076">
    <property type="entry name" value="AKR_AKR13A_13D"/>
    <property type="match status" value="1"/>
</dbReference>
<dbReference type="InterPro" id="IPR050791">
    <property type="entry name" value="Aldo-Keto_reductase"/>
</dbReference>
<evidence type="ECO:0000313" key="4">
    <source>
        <dbReference type="Proteomes" id="UP000249130"/>
    </source>
</evidence>
<dbReference type="Pfam" id="PF00248">
    <property type="entry name" value="Aldo_ket_red"/>
    <property type="match status" value="1"/>
</dbReference>
<gene>
    <name evidence="3" type="ORF">CH341_07100</name>
</gene>
<organism evidence="3 4">
    <name type="scientific">Rhodoplanes roseus</name>
    <dbReference type="NCBI Taxonomy" id="29409"/>
    <lineage>
        <taxon>Bacteria</taxon>
        <taxon>Pseudomonadati</taxon>
        <taxon>Pseudomonadota</taxon>
        <taxon>Alphaproteobacteria</taxon>
        <taxon>Hyphomicrobiales</taxon>
        <taxon>Nitrobacteraceae</taxon>
        <taxon>Rhodoplanes</taxon>
    </lineage>
</organism>
<keyword evidence="1" id="KW-0560">Oxidoreductase</keyword>
<dbReference type="GO" id="GO:0016491">
    <property type="term" value="F:oxidoreductase activity"/>
    <property type="evidence" value="ECO:0007669"/>
    <property type="project" value="UniProtKB-KW"/>
</dbReference>
<sequence length="332" mass="35506">MPDTHQSRRLGGLAVSSMGLGCMGMTFAYGERNDVESIATIHRARELGITFLDTAEVYGPFTNEELVGRAIAGRRSDVVVATKFGFKFNPEDPLDLRSRGVDGSPANVRRVADASLKRLGIDVIDLYYQHRRDPAVPIEETVGAMAELVKAGKVRHLGLSEVGPETIRRAHAVHPIAAVQSEYSLWERGVETAVLPTLRELGIGFVAYSPLGRGFLTGAVTGRAALAAADYRRIDPRFSDENAARNAAAVAPVEAVARKHGATPAQVALAWVLSRGDDVVPIPGTKRVAYLEQNAAARDLVLDADDLATLEPVAAGVAGTRYPEAGMAMIET</sequence>
<protein>
    <submittedName>
        <fullName evidence="3">Aldo/keto reductase</fullName>
    </submittedName>
</protein>
<dbReference type="Gene3D" id="3.20.20.100">
    <property type="entry name" value="NADP-dependent oxidoreductase domain"/>
    <property type="match status" value="1"/>
</dbReference>
<dbReference type="InterPro" id="IPR036812">
    <property type="entry name" value="NAD(P)_OxRdtase_dom_sf"/>
</dbReference>
<feature type="domain" description="NADP-dependent oxidoreductase" evidence="2">
    <location>
        <begin position="18"/>
        <end position="311"/>
    </location>
</feature>
<proteinExistence type="predicted"/>
<dbReference type="GO" id="GO:0005737">
    <property type="term" value="C:cytoplasm"/>
    <property type="evidence" value="ECO:0007669"/>
    <property type="project" value="TreeGrafter"/>
</dbReference>
<dbReference type="PANTHER" id="PTHR43625:SF40">
    <property type="entry name" value="ALDO-KETO REDUCTASE YAKC [NADP(+)]"/>
    <property type="match status" value="1"/>
</dbReference>
<keyword evidence="4" id="KW-1185">Reference proteome</keyword>
<dbReference type="Proteomes" id="UP000249130">
    <property type="component" value="Unassembled WGS sequence"/>
</dbReference>
<evidence type="ECO:0000313" key="3">
    <source>
        <dbReference type="EMBL" id="RAI44845.1"/>
    </source>
</evidence>
<reference evidence="3 4" key="1">
    <citation type="submission" date="2017-07" db="EMBL/GenBank/DDBJ databases">
        <title>Draft Genome Sequences of Select Purple Nonsulfur Bacteria.</title>
        <authorList>
            <person name="Lasarre B."/>
            <person name="Mckinlay J.B."/>
        </authorList>
    </citation>
    <scope>NUCLEOTIDE SEQUENCE [LARGE SCALE GENOMIC DNA]</scope>
    <source>
        <strain evidence="3 4">DSM 5909</strain>
    </source>
</reference>
<evidence type="ECO:0000256" key="1">
    <source>
        <dbReference type="ARBA" id="ARBA00023002"/>
    </source>
</evidence>
<accession>A0A327L4C2</accession>